<dbReference type="GO" id="GO:0008168">
    <property type="term" value="F:methyltransferase activity"/>
    <property type="evidence" value="ECO:0007669"/>
    <property type="project" value="UniProtKB-KW"/>
</dbReference>
<dbReference type="RefSeq" id="WP_345613338.1">
    <property type="nucleotide sequence ID" value="NZ_BAABJV010000005.1"/>
</dbReference>
<dbReference type="InterPro" id="IPR050447">
    <property type="entry name" value="Erg6_SMT_methyltransf"/>
</dbReference>
<dbReference type="Gene3D" id="3.40.50.150">
    <property type="entry name" value="Vaccinia Virus protein VP39"/>
    <property type="match status" value="1"/>
</dbReference>
<dbReference type="SMART" id="SM00828">
    <property type="entry name" value="PKS_MT"/>
    <property type="match status" value="1"/>
</dbReference>
<protein>
    <submittedName>
        <fullName evidence="5">27-O-demethylrifamycin SV methyltransferase</fullName>
    </submittedName>
</protein>
<keyword evidence="2" id="KW-0808">Transferase</keyword>
<comment type="caution">
    <text evidence="5">The sequence shown here is derived from an EMBL/GenBank/DDBJ whole genome shotgun (WGS) entry which is preliminary data.</text>
</comment>
<dbReference type="Proteomes" id="UP001501147">
    <property type="component" value="Unassembled WGS sequence"/>
</dbReference>
<keyword evidence="3" id="KW-0949">S-adenosyl-L-methionine</keyword>
<dbReference type="GO" id="GO:0032259">
    <property type="term" value="P:methylation"/>
    <property type="evidence" value="ECO:0007669"/>
    <property type="project" value="UniProtKB-KW"/>
</dbReference>
<dbReference type="Pfam" id="PF08241">
    <property type="entry name" value="Methyltransf_11"/>
    <property type="match status" value="1"/>
</dbReference>
<evidence type="ECO:0000256" key="3">
    <source>
        <dbReference type="ARBA" id="ARBA00022691"/>
    </source>
</evidence>
<dbReference type="SUPFAM" id="SSF53335">
    <property type="entry name" value="S-adenosyl-L-methionine-dependent methyltransferases"/>
    <property type="match status" value="1"/>
</dbReference>
<dbReference type="CDD" id="cd02440">
    <property type="entry name" value="AdoMet_MTases"/>
    <property type="match status" value="1"/>
</dbReference>
<gene>
    <name evidence="5" type="ORF">GCM10023329_25870</name>
</gene>
<dbReference type="EMBL" id="BAABJV010000005">
    <property type="protein sequence ID" value="GAA4776008.1"/>
    <property type="molecule type" value="Genomic_DNA"/>
</dbReference>
<keyword evidence="1 5" id="KW-0489">Methyltransferase</keyword>
<keyword evidence="6" id="KW-1185">Reference proteome</keyword>
<dbReference type="InterPro" id="IPR013216">
    <property type="entry name" value="Methyltransf_11"/>
</dbReference>
<dbReference type="InterPro" id="IPR029063">
    <property type="entry name" value="SAM-dependent_MTases_sf"/>
</dbReference>
<evidence type="ECO:0000313" key="6">
    <source>
        <dbReference type="Proteomes" id="UP001501147"/>
    </source>
</evidence>
<evidence type="ECO:0000256" key="2">
    <source>
        <dbReference type="ARBA" id="ARBA00022679"/>
    </source>
</evidence>
<name>A0ABP9A9S9_9ACTN</name>
<evidence type="ECO:0000259" key="4">
    <source>
        <dbReference type="SMART" id="SM00828"/>
    </source>
</evidence>
<organism evidence="5 6">
    <name type="scientific">Streptomyces sanyensis</name>
    <dbReference type="NCBI Taxonomy" id="568869"/>
    <lineage>
        <taxon>Bacteria</taxon>
        <taxon>Bacillati</taxon>
        <taxon>Actinomycetota</taxon>
        <taxon>Actinomycetes</taxon>
        <taxon>Kitasatosporales</taxon>
        <taxon>Streptomycetaceae</taxon>
        <taxon>Streptomyces</taxon>
    </lineage>
</organism>
<sequence length="281" mass="30276">MTDPAVNTPVPEAVGELYDRLTLNAMREGTFNPNVHIGYWDTPDSEASIEDAMDRLTDVFIERMGVDGSSHVLDLGCGVGGPGLRVVDRTGARVTGISISEEQIRTANRLAAEAGVADRAVFQHGDAMKLPFADGSFDAVMALESLCHMPDREQVLAEISRVLVPGGRLVLTDVFERAPRKEVRHPGIDSFCRGLMATMADVDDYVPMLHRTGLRVRELLDVTEQTTLRTGRELTGPAGSSGERPAALDEGNFGFGEAAFHPADLAGVDDFGCLLVTAERP</sequence>
<proteinExistence type="predicted"/>
<dbReference type="PANTHER" id="PTHR44068:SF11">
    <property type="entry name" value="GERANYL DIPHOSPHATE 2-C-METHYLTRANSFERASE"/>
    <property type="match status" value="1"/>
</dbReference>
<dbReference type="PANTHER" id="PTHR44068">
    <property type="entry name" value="ZGC:194242"/>
    <property type="match status" value="1"/>
</dbReference>
<evidence type="ECO:0000256" key="1">
    <source>
        <dbReference type="ARBA" id="ARBA00022603"/>
    </source>
</evidence>
<feature type="domain" description="Polyketide synthase-like methyltransferase" evidence="4">
    <location>
        <begin position="56"/>
        <end position="281"/>
    </location>
</feature>
<evidence type="ECO:0000313" key="5">
    <source>
        <dbReference type="EMBL" id="GAA4776008.1"/>
    </source>
</evidence>
<dbReference type="InterPro" id="IPR020803">
    <property type="entry name" value="MeTfrase_dom"/>
</dbReference>
<accession>A0ABP9A9S9</accession>
<reference evidence="6" key="1">
    <citation type="journal article" date="2019" name="Int. J. Syst. Evol. Microbiol.">
        <title>The Global Catalogue of Microorganisms (GCM) 10K type strain sequencing project: providing services to taxonomists for standard genome sequencing and annotation.</title>
        <authorList>
            <consortium name="The Broad Institute Genomics Platform"/>
            <consortium name="The Broad Institute Genome Sequencing Center for Infectious Disease"/>
            <person name="Wu L."/>
            <person name="Ma J."/>
        </authorList>
    </citation>
    <scope>NUCLEOTIDE SEQUENCE [LARGE SCALE GENOMIC DNA]</scope>
    <source>
        <strain evidence="6">JCM 18324</strain>
    </source>
</reference>